<protein>
    <submittedName>
        <fullName evidence="1">Uncharacterized protein</fullName>
    </submittedName>
</protein>
<reference evidence="1 2" key="2">
    <citation type="journal article" date="2012" name="Stand. Genomic Sci.">
        <title>Complete genome sequence of the sulfate-reducing firmicute Desulfotomaculum ruminis type strain (DL(T)).</title>
        <authorList>
            <person name="Spring S."/>
            <person name="Visser M."/>
            <person name="Lu M."/>
            <person name="Copeland A."/>
            <person name="Lapidus A."/>
            <person name="Lucas S."/>
            <person name="Cheng J.F."/>
            <person name="Han C."/>
            <person name="Tapia R."/>
            <person name="Goodwin L.A."/>
            <person name="Pitluck S."/>
            <person name="Ivanova N."/>
            <person name="Land M."/>
            <person name="Hauser L."/>
            <person name="Larimer F."/>
            <person name="Rohde M."/>
            <person name="Goker M."/>
            <person name="Detter J.C."/>
            <person name="Kyrpides N.C."/>
            <person name="Woyke T."/>
            <person name="Schaap P.J."/>
            <person name="Plugge C.M."/>
            <person name="Muyzer G."/>
            <person name="Kuever J."/>
            <person name="Pereira I.A."/>
            <person name="Parshina S.N."/>
            <person name="Bernier-Latmani R."/>
            <person name="Stams A.J."/>
            <person name="Klenk H.P."/>
        </authorList>
    </citation>
    <scope>NUCLEOTIDE SEQUENCE [LARGE SCALE GENOMIC DNA]</scope>
    <source>
        <strain evidence="2">ATCC 23193 / DSM 2154 / NCIB 8452 / DL</strain>
    </source>
</reference>
<dbReference type="AlphaFoldDB" id="F6DU42"/>
<dbReference type="RefSeq" id="WP_013841881.1">
    <property type="nucleotide sequence ID" value="NC_015589.1"/>
</dbReference>
<dbReference type="EMBL" id="CP002780">
    <property type="protein sequence ID" value="AEG60117.1"/>
    <property type="molecule type" value="Genomic_DNA"/>
</dbReference>
<dbReference type="STRING" id="696281.Desru_1856"/>
<accession>F6DU42</accession>
<gene>
    <name evidence="1" type="ordered locus">Desru_1856</name>
</gene>
<evidence type="ECO:0000313" key="2">
    <source>
        <dbReference type="Proteomes" id="UP000009234"/>
    </source>
</evidence>
<proteinExistence type="predicted"/>
<dbReference type="HOGENOM" id="CLU_2218869_0_0_9"/>
<keyword evidence="2" id="KW-1185">Reference proteome</keyword>
<reference evidence="2" key="1">
    <citation type="submission" date="2011-05" db="EMBL/GenBank/DDBJ databases">
        <title>Complete sequence of Desulfotomaculum ruminis DSM 2154.</title>
        <authorList>
            <person name="Lucas S."/>
            <person name="Copeland A."/>
            <person name="Lapidus A."/>
            <person name="Cheng J.-F."/>
            <person name="Goodwin L."/>
            <person name="Pitluck S."/>
            <person name="Lu M."/>
            <person name="Detter J.C."/>
            <person name="Han C."/>
            <person name="Tapia R."/>
            <person name="Land M."/>
            <person name="Hauser L."/>
            <person name="Kyrpides N."/>
            <person name="Ivanova N."/>
            <person name="Mikhailova N."/>
            <person name="Pagani I."/>
            <person name="Stams A.J.M."/>
            <person name="Plugge C.M."/>
            <person name="Muyzer G."/>
            <person name="Kuever J."/>
            <person name="Parshina S.N."/>
            <person name="Ivanova A.E."/>
            <person name="Nazina T.N."/>
            <person name="Brambilla E."/>
            <person name="Spring S."/>
            <person name="Klenk H.-P."/>
            <person name="Woyke T."/>
        </authorList>
    </citation>
    <scope>NUCLEOTIDE SEQUENCE [LARGE SCALE GENOMIC DNA]</scope>
    <source>
        <strain evidence="2">ATCC 23193 / DSM 2154 / NCIB 8452 / DL</strain>
    </source>
</reference>
<sequence length="106" mass="12388">MNFEMLKHYFTASLDSEKMNEYWRNAQTASELADTYPHLNKELVIYCTFLLPLVKQGIINIHNPRDVMDLFTEANWEQGLQVYHALIHSQGAFATGEARVAQHFWQ</sequence>
<evidence type="ECO:0000313" key="1">
    <source>
        <dbReference type="EMBL" id="AEG60117.1"/>
    </source>
</evidence>
<organism evidence="1 2">
    <name type="scientific">Desulforamulus ruminis (strain ATCC 23193 / DSM 2154 / NCIMB 8452 / DL)</name>
    <name type="common">Desulfotomaculum ruminis</name>
    <dbReference type="NCBI Taxonomy" id="696281"/>
    <lineage>
        <taxon>Bacteria</taxon>
        <taxon>Bacillati</taxon>
        <taxon>Bacillota</taxon>
        <taxon>Clostridia</taxon>
        <taxon>Eubacteriales</taxon>
        <taxon>Peptococcaceae</taxon>
        <taxon>Desulforamulus</taxon>
    </lineage>
</organism>
<dbReference type="Proteomes" id="UP000009234">
    <property type="component" value="Chromosome"/>
</dbReference>
<dbReference type="KEGG" id="dru:Desru_1856"/>
<dbReference type="OrthoDB" id="1787490at2"/>
<name>F6DU42_DESRL</name>